<evidence type="ECO:0000256" key="1">
    <source>
        <dbReference type="SAM" id="SignalP"/>
    </source>
</evidence>
<feature type="chain" id="PRO_5009313881" evidence="1">
    <location>
        <begin position="25"/>
        <end position="219"/>
    </location>
</feature>
<sequence>MHSQHHAVGSKLPLSILLSPCLLSYLLSPNELSLGPFEGVELLFTRVHKNTHTTPNVSDLWLLGRYWYSVEVSFKNVSTADNLWITAVACDFLELACVVLAWSDSTLWLHEFNSHDEATTQELYFAGARTAHSSAAAIIGYFEGLSFRENYQTKVNRTTIKRVLTMNRKLTCTEDANKNRYLYEILLTLNPATNTVNIICNGVLRLNQECEMDVCKFPD</sequence>
<dbReference type="GO" id="GO:0003723">
    <property type="term" value="F:RNA binding"/>
    <property type="evidence" value="ECO:0007669"/>
    <property type="project" value="InterPro"/>
</dbReference>
<proteinExistence type="predicted"/>
<protein>
    <submittedName>
        <fullName evidence="3">PKD_channel domain-containing protein</fullName>
    </submittedName>
</protein>
<organism evidence="2 3">
    <name type="scientific">Steinernema glaseri</name>
    <dbReference type="NCBI Taxonomy" id="37863"/>
    <lineage>
        <taxon>Eukaryota</taxon>
        <taxon>Metazoa</taxon>
        <taxon>Ecdysozoa</taxon>
        <taxon>Nematoda</taxon>
        <taxon>Chromadorea</taxon>
        <taxon>Rhabditida</taxon>
        <taxon>Tylenchina</taxon>
        <taxon>Panagrolaimomorpha</taxon>
        <taxon>Strongyloidoidea</taxon>
        <taxon>Steinernematidae</taxon>
        <taxon>Steinernema</taxon>
    </lineage>
</organism>
<reference evidence="3" key="1">
    <citation type="submission" date="2016-11" db="UniProtKB">
        <authorList>
            <consortium name="WormBaseParasite"/>
        </authorList>
    </citation>
    <scope>IDENTIFICATION</scope>
</reference>
<dbReference type="SUPFAM" id="SSF55895">
    <property type="entry name" value="Ribonuclease Rh-like"/>
    <property type="match status" value="1"/>
</dbReference>
<evidence type="ECO:0000313" key="3">
    <source>
        <dbReference type="WBParaSite" id="L893_g2936.t1"/>
    </source>
</evidence>
<feature type="signal peptide" evidence="1">
    <location>
        <begin position="1"/>
        <end position="24"/>
    </location>
</feature>
<keyword evidence="2" id="KW-1185">Reference proteome</keyword>
<dbReference type="Proteomes" id="UP000095287">
    <property type="component" value="Unplaced"/>
</dbReference>
<dbReference type="WBParaSite" id="L893_g2936.t1">
    <property type="protein sequence ID" value="L893_g2936.t1"/>
    <property type="gene ID" value="L893_g2936"/>
</dbReference>
<name>A0A1I7ZTF5_9BILA</name>
<evidence type="ECO:0000313" key="2">
    <source>
        <dbReference type="Proteomes" id="UP000095287"/>
    </source>
</evidence>
<dbReference type="AlphaFoldDB" id="A0A1I7ZTF5"/>
<dbReference type="InterPro" id="IPR036430">
    <property type="entry name" value="RNase_T2-like_sf"/>
</dbReference>
<keyword evidence="1" id="KW-0732">Signal</keyword>
<accession>A0A1I7ZTF5</accession>
<dbReference type="Gene3D" id="3.90.730.10">
    <property type="entry name" value="Ribonuclease T2-like"/>
    <property type="match status" value="1"/>
</dbReference>
<dbReference type="GO" id="GO:0033897">
    <property type="term" value="F:ribonuclease T2 activity"/>
    <property type="evidence" value="ECO:0007669"/>
    <property type="project" value="InterPro"/>
</dbReference>